<protein>
    <submittedName>
        <fullName evidence="3">Pimeloyl-ACP methyl ester carboxylesterase</fullName>
    </submittedName>
</protein>
<sequence length="260" mass="28178">MPYLHRDGVALYYEWDDGGAPPVVLLHGWCCDHSFLAPQRAHLARAGHAILSLDLRGHGRSDAPQQPYPISAFSDDVIWICAELGLKRPVLLGHSMGGIVAYDIAARRPDLPGAIVMIDSAVARPAAAQKMIGPIAERLRGPDYRDELRELMTSAFFLATDDADRREQILKAMTAAPQHVMVSAYLGLGDFDPTIAHVPVSTPSLYIAANEPSPRSDIARLKELVPALMVGQTVGSGHFCQLEVPGQVNAMIDRFLALTG</sequence>
<organism evidence="3 4">
    <name type="scientific">Rhizobium subbaraonis</name>
    <dbReference type="NCBI Taxonomy" id="908946"/>
    <lineage>
        <taxon>Bacteria</taxon>
        <taxon>Pseudomonadati</taxon>
        <taxon>Pseudomonadota</taxon>
        <taxon>Alphaproteobacteria</taxon>
        <taxon>Hyphomicrobiales</taxon>
        <taxon>Rhizobiaceae</taxon>
        <taxon>Rhizobium/Agrobacterium group</taxon>
        <taxon>Rhizobium</taxon>
    </lineage>
</organism>
<dbReference type="InterPro" id="IPR000073">
    <property type="entry name" value="AB_hydrolase_1"/>
</dbReference>
<dbReference type="Pfam" id="PF12697">
    <property type="entry name" value="Abhydrolase_6"/>
    <property type="match status" value="1"/>
</dbReference>
<accession>A0A285U7S2</accession>
<evidence type="ECO:0000259" key="2">
    <source>
        <dbReference type="Pfam" id="PF12697"/>
    </source>
</evidence>
<reference evidence="3 4" key="1">
    <citation type="submission" date="2017-08" db="EMBL/GenBank/DDBJ databases">
        <authorList>
            <person name="de Groot N.N."/>
        </authorList>
    </citation>
    <scope>NUCLEOTIDE SEQUENCE [LARGE SCALE GENOMIC DNA]</scope>
    <source>
        <strain evidence="3 4">JC85</strain>
    </source>
</reference>
<dbReference type="EMBL" id="OBQD01000004">
    <property type="protein sequence ID" value="SOC37763.1"/>
    <property type="molecule type" value="Genomic_DNA"/>
</dbReference>
<dbReference type="Proteomes" id="UP000219167">
    <property type="component" value="Unassembled WGS sequence"/>
</dbReference>
<dbReference type="PANTHER" id="PTHR43798:SF31">
    <property type="entry name" value="AB HYDROLASE SUPERFAMILY PROTEIN YCLE"/>
    <property type="match status" value="1"/>
</dbReference>
<evidence type="ECO:0000313" key="3">
    <source>
        <dbReference type="EMBL" id="SOC37763.1"/>
    </source>
</evidence>
<gene>
    <name evidence="3" type="ORF">SAMN05892877_104287</name>
</gene>
<evidence type="ECO:0000256" key="1">
    <source>
        <dbReference type="ARBA" id="ARBA00022801"/>
    </source>
</evidence>
<dbReference type="InterPro" id="IPR050266">
    <property type="entry name" value="AB_hydrolase_sf"/>
</dbReference>
<dbReference type="InterPro" id="IPR029058">
    <property type="entry name" value="AB_hydrolase_fold"/>
</dbReference>
<proteinExistence type="predicted"/>
<dbReference type="GO" id="GO:0016020">
    <property type="term" value="C:membrane"/>
    <property type="evidence" value="ECO:0007669"/>
    <property type="project" value="TreeGrafter"/>
</dbReference>
<dbReference type="SUPFAM" id="SSF53474">
    <property type="entry name" value="alpha/beta-Hydrolases"/>
    <property type="match status" value="1"/>
</dbReference>
<feature type="domain" description="AB hydrolase-1" evidence="2">
    <location>
        <begin position="23"/>
        <end position="250"/>
    </location>
</feature>
<dbReference type="RefSeq" id="WP_097137920.1">
    <property type="nucleotide sequence ID" value="NZ_OBQD01000004.1"/>
</dbReference>
<name>A0A285U7S2_9HYPH</name>
<dbReference type="OrthoDB" id="9804723at2"/>
<dbReference type="GO" id="GO:0016787">
    <property type="term" value="F:hydrolase activity"/>
    <property type="evidence" value="ECO:0007669"/>
    <property type="project" value="UniProtKB-KW"/>
</dbReference>
<dbReference type="PRINTS" id="PR00111">
    <property type="entry name" value="ABHYDROLASE"/>
</dbReference>
<keyword evidence="4" id="KW-1185">Reference proteome</keyword>
<evidence type="ECO:0000313" key="4">
    <source>
        <dbReference type="Proteomes" id="UP000219167"/>
    </source>
</evidence>
<dbReference type="Gene3D" id="3.40.50.1820">
    <property type="entry name" value="alpha/beta hydrolase"/>
    <property type="match status" value="1"/>
</dbReference>
<keyword evidence="1" id="KW-0378">Hydrolase</keyword>
<dbReference type="PANTHER" id="PTHR43798">
    <property type="entry name" value="MONOACYLGLYCEROL LIPASE"/>
    <property type="match status" value="1"/>
</dbReference>
<dbReference type="AlphaFoldDB" id="A0A285U7S2"/>